<organism evidence="2 3">
    <name type="scientific">Portunus trituberculatus</name>
    <name type="common">Swimming crab</name>
    <name type="synonym">Neptunus trituberculatus</name>
    <dbReference type="NCBI Taxonomy" id="210409"/>
    <lineage>
        <taxon>Eukaryota</taxon>
        <taxon>Metazoa</taxon>
        <taxon>Ecdysozoa</taxon>
        <taxon>Arthropoda</taxon>
        <taxon>Crustacea</taxon>
        <taxon>Multicrustacea</taxon>
        <taxon>Malacostraca</taxon>
        <taxon>Eumalacostraca</taxon>
        <taxon>Eucarida</taxon>
        <taxon>Decapoda</taxon>
        <taxon>Pleocyemata</taxon>
        <taxon>Brachyura</taxon>
        <taxon>Eubrachyura</taxon>
        <taxon>Portunoidea</taxon>
        <taxon>Portunidae</taxon>
        <taxon>Portuninae</taxon>
        <taxon>Portunus</taxon>
    </lineage>
</organism>
<dbReference type="AlphaFoldDB" id="A0A5B7HWP6"/>
<evidence type="ECO:0000256" key="1">
    <source>
        <dbReference type="SAM" id="Phobius"/>
    </source>
</evidence>
<gene>
    <name evidence="2" type="ORF">E2C01_071326</name>
</gene>
<protein>
    <submittedName>
        <fullName evidence="2">Uncharacterized protein</fullName>
    </submittedName>
</protein>
<keyword evidence="1" id="KW-0472">Membrane</keyword>
<evidence type="ECO:0000313" key="3">
    <source>
        <dbReference type="Proteomes" id="UP000324222"/>
    </source>
</evidence>
<accession>A0A5B7HWP6</accession>
<dbReference type="Proteomes" id="UP000324222">
    <property type="component" value="Unassembled WGS sequence"/>
</dbReference>
<name>A0A5B7HWP6_PORTR</name>
<keyword evidence="1" id="KW-1133">Transmembrane helix</keyword>
<feature type="transmembrane region" description="Helical" evidence="1">
    <location>
        <begin position="68"/>
        <end position="86"/>
    </location>
</feature>
<comment type="caution">
    <text evidence="2">The sequence shown here is derived from an EMBL/GenBank/DDBJ whole genome shotgun (WGS) entry which is preliminary data.</text>
</comment>
<evidence type="ECO:0000313" key="2">
    <source>
        <dbReference type="EMBL" id="MPC76890.1"/>
    </source>
</evidence>
<keyword evidence="1" id="KW-0812">Transmembrane</keyword>
<sequence length="106" mass="11636">MDVNKSTGDGWVGVAGRQFQVDANNVAKSNRRVVCDSAAPRENCLSCRVRRNSPVIQCRRPLEGSWRLLTLLALGASTTGFSRVFVIQIKKALSKITSTKTSSKLR</sequence>
<dbReference type="EMBL" id="VSRR010044480">
    <property type="protein sequence ID" value="MPC76890.1"/>
    <property type="molecule type" value="Genomic_DNA"/>
</dbReference>
<proteinExistence type="predicted"/>
<reference evidence="2 3" key="1">
    <citation type="submission" date="2019-05" db="EMBL/GenBank/DDBJ databases">
        <title>Another draft genome of Portunus trituberculatus and its Hox gene families provides insights of decapod evolution.</title>
        <authorList>
            <person name="Jeong J.-H."/>
            <person name="Song I."/>
            <person name="Kim S."/>
            <person name="Choi T."/>
            <person name="Kim D."/>
            <person name="Ryu S."/>
            <person name="Kim W."/>
        </authorList>
    </citation>
    <scope>NUCLEOTIDE SEQUENCE [LARGE SCALE GENOMIC DNA]</scope>
    <source>
        <tissue evidence="2">Muscle</tissue>
    </source>
</reference>
<keyword evidence="3" id="KW-1185">Reference proteome</keyword>